<feature type="transmembrane region" description="Helical" evidence="10">
    <location>
        <begin position="119"/>
        <end position="141"/>
    </location>
</feature>
<keyword evidence="10" id="KW-1133">Transmembrane helix</keyword>
<gene>
    <name evidence="13" type="ORF">GCM10012285_45140</name>
</gene>
<dbReference type="CDD" id="cd16917">
    <property type="entry name" value="HATPase_UhpB-NarQ-NarX-like"/>
    <property type="match status" value="1"/>
</dbReference>
<feature type="transmembrane region" description="Helical" evidence="10">
    <location>
        <begin position="305"/>
        <end position="326"/>
    </location>
</feature>
<keyword evidence="14" id="KW-1185">Reference proteome</keyword>
<feature type="transmembrane region" description="Helical" evidence="10">
    <location>
        <begin position="153"/>
        <end position="175"/>
    </location>
</feature>
<evidence type="ECO:0000256" key="7">
    <source>
        <dbReference type="ARBA" id="ARBA00022840"/>
    </source>
</evidence>
<evidence type="ECO:0000313" key="13">
    <source>
        <dbReference type="EMBL" id="GGN53307.1"/>
    </source>
</evidence>
<feature type="transmembrane region" description="Helical" evidence="10">
    <location>
        <begin position="282"/>
        <end position="299"/>
    </location>
</feature>
<evidence type="ECO:0000256" key="9">
    <source>
        <dbReference type="SAM" id="Coils"/>
    </source>
</evidence>
<dbReference type="Gene3D" id="3.30.565.10">
    <property type="entry name" value="Histidine kinase-like ATPase, C-terminal domain"/>
    <property type="match status" value="1"/>
</dbReference>
<dbReference type="Proteomes" id="UP000600080">
    <property type="component" value="Unassembled WGS sequence"/>
</dbReference>
<evidence type="ECO:0000256" key="8">
    <source>
        <dbReference type="ARBA" id="ARBA00023012"/>
    </source>
</evidence>
<keyword evidence="8" id="KW-0902">Two-component regulatory system</keyword>
<keyword evidence="3" id="KW-0597">Phosphoprotein</keyword>
<keyword evidence="6" id="KW-0418">Kinase</keyword>
<dbReference type="SUPFAM" id="SSF55874">
    <property type="entry name" value="ATPase domain of HSP90 chaperone/DNA topoisomerase II/histidine kinase"/>
    <property type="match status" value="1"/>
</dbReference>
<dbReference type="InterPro" id="IPR036890">
    <property type="entry name" value="HATPase_C_sf"/>
</dbReference>
<dbReference type="Pfam" id="PF23539">
    <property type="entry name" value="DUF7134"/>
    <property type="match status" value="1"/>
</dbReference>
<sequence length="564" mass="59338">MHSAAASARDDLRSRVRTLFRRRPWFAVVVDVVLALGCALADPEIRTAFAPGEIYSPLSPSLSGWLTAAVAMLLLFRRRFPVAVAAAVTGGLLLGTGSVLTLSVAYYSLARHAGPVRRIRTVVVAASLGLATVLAVALVHLHRLAPRHGLSASYQGVLLLVVALAAVVLPVLAGLRPLGRHPGWWETRRAMLFDVSLVVLFPLVNPAVILVSAVGGNPLGLPAPVVAALAVLGGLTVVLRRRYPAAVAVASIVLLPLVLPPLSALPVGLYTVAKYGRSRRQLLVISGAAAAVLLAWSFLADASMVFLLAMFLLVSMVVAPVLLGMYRGAKQSLLVNLRERAERLEREQHLKEAQARMQERARIAREMHDVVSHRVSLMVVHAGALEAGAGGDNEVARKTGALIGQMGRQALNELRDVLNVLRMDQPGEQDAAPSQPALDDVTTLVEESRSTGARIDLDITGTPRDLDADLGAALYRLVQEGLTNACKHASGAPVRVEVRHGTDTVRVRVENDAPQGPSGTALPSGGRGLVGLGERVGALGGSFTSGGLPGGGFAIEATVPLTGR</sequence>
<feature type="transmembrane region" description="Helical" evidence="10">
    <location>
        <begin position="245"/>
        <end position="270"/>
    </location>
</feature>
<feature type="coiled-coil region" evidence="9">
    <location>
        <begin position="327"/>
        <end position="361"/>
    </location>
</feature>
<dbReference type="EMBL" id="BMND01000021">
    <property type="protein sequence ID" value="GGN53307.1"/>
    <property type="molecule type" value="Genomic_DNA"/>
</dbReference>
<dbReference type="Pfam" id="PF07730">
    <property type="entry name" value="HisKA_3"/>
    <property type="match status" value="1"/>
</dbReference>
<dbReference type="InterPro" id="IPR055558">
    <property type="entry name" value="DUF7134"/>
</dbReference>
<keyword evidence="5" id="KW-0547">Nucleotide-binding</keyword>
<reference evidence="14" key="1">
    <citation type="journal article" date="2019" name="Int. J. Syst. Evol. Microbiol.">
        <title>The Global Catalogue of Microorganisms (GCM) 10K type strain sequencing project: providing services to taxonomists for standard genome sequencing and annotation.</title>
        <authorList>
            <consortium name="The Broad Institute Genomics Platform"/>
            <consortium name="The Broad Institute Genome Sequencing Center for Infectious Disease"/>
            <person name="Wu L."/>
            <person name="Ma J."/>
        </authorList>
    </citation>
    <scope>NUCLEOTIDE SEQUENCE [LARGE SCALE GENOMIC DNA]</scope>
    <source>
        <strain evidence="14">CGMCC 4.7323</strain>
    </source>
</reference>
<evidence type="ECO:0000259" key="12">
    <source>
        <dbReference type="Pfam" id="PF23539"/>
    </source>
</evidence>
<feature type="domain" description="DUF7134" evidence="12">
    <location>
        <begin position="185"/>
        <end position="326"/>
    </location>
</feature>
<evidence type="ECO:0000256" key="1">
    <source>
        <dbReference type="ARBA" id="ARBA00000085"/>
    </source>
</evidence>
<evidence type="ECO:0000256" key="2">
    <source>
        <dbReference type="ARBA" id="ARBA00012438"/>
    </source>
</evidence>
<evidence type="ECO:0000313" key="14">
    <source>
        <dbReference type="Proteomes" id="UP000600080"/>
    </source>
</evidence>
<evidence type="ECO:0000256" key="10">
    <source>
        <dbReference type="SAM" id="Phobius"/>
    </source>
</evidence>
<proteinExistence type="predicted"/>
<keyword evidence="4" id="KW-0808">Transferase</keyword>
<dbReference type="PANTHER" id="PTHR24421">
    <property type="entry name" value="NITRATE/NITRITE SENSOR PROTEIN NARX-RELATED"/>
    <property type="match status" value="1"/>
</dbReference>
<dbReference type="InterPro" id="IPR011712">
    <property type="entry name" value="Sig_transdc_His_kin_sub3_dim/P"/>
</dbReference>
<comment type="catalytic activity">
    <reaction evidence="1">
        <text>ATP + protein L-histidine = ADP + protein N-phospho-L-histidine.</text>
        <dbReference type="EC" id="2.7.13.3"/>
    </reaction>
</comment>
<organism evidence="13 14">
    <name type="scientific">Streptomyces kronopolitis</name>
    <dbReference type="NCBI Taxonomy" id="1612435"/>
    <lineage>
        <taxon>Bacteria</taxon>
        <taxon>Bacillati</taxon>
        <taxon>Actinomycetota</taxon>
        <taxon>Actinomycetes</taxon>
        <taxon>Kitasatosporales</taxon>
        <taxon>Streptomycetaceae</taxon>
        <taxon>Streptomyces</taxon>
    </lineage>
</organism>
<feature type="transmembrane region" description="Helical" evidence="10">
    <location>
        <begin position="57"/>
        <end position="76"/>
    </location>
</feature>
<dbReference type="InterPro" id="IPR050482">
    <property type="entry name" value="Sensor_HK_TwoCompSys"/>
</dbReference>
<keyword evidence="9" id="KW-0175">Coiled coil</keyword>
<evidence type="ECO:0000256" key="4">
    <source>
        <dbReference type="ARBA" id="ARBA00022679"/>
    </source>
</evidence>
<name>A0ABQ2JTB1_9ACTN</name>
<dbReference type="PANTHER" id="PTHR24421:SF10">
    <property type="entry name" value="NITRATE_NITRITE SENSOR PROTEIN NARQ"/>
    <property type="match status" value="1"/>
</dbReference>
<comment type="caution">
    <text evidence="13">The sequence shown here is derived from an EMBL/GenBank/DDBJ whole genome shotgun (WGS) entry which is preliminary data.</text>
</comment>
<keyword evidence="10" id="KW-0472">Membrane</keyword>
<evidence type="ECO:0000256" key="6">
    <source>
        <dbReference type="ARBA" id="ARBA00022777"/>
    </source>
</evidence>
<protein>
    <recommendedName>
        <fullName evidence="2">histidine kinase</fullName>
        <ecNumber evidence="2">2.7.13.3</ecNumber>
    </recommendedName>
</protein>
<feature type="transmembrane region" description="Helical" evidence="10">
    <location>
        <begin position="195"/>
        <end position="214"/>
    </location>
</feature>
<keyword evidence="7" id="KW-0067">ATP-binding</keyword>
<dbReference type="EC" id="2.7.13.3" evidence="2"/>
<keyword evidence="10" id="KW-0812">Transmembrane</keyword>
<evidence type="ECO:0000259" key="11">
    <source>
        <dbReference type="Pfam" id="PF07730"/>
    </source>
</evidence>
<evidence type="ECO:0000256" key="5">
    <source>
        <dbReference type="ARBA" id="ARBA00022741"/>
    </source>
</evidence>
<accession>A0ABQ2JTB1</accession>
<dbReference type="Gene3D" id="1.20.5.1930">
    <property type="match status" value="1"/>
</dbReference>
<feature type="transmembrane region" description="Helical" evidence="10">
    <location>
        <begin position="83"/>
        <end position="107"/>
    </location>
</feature>
<feature type="transmembrane region" description="Helical" evidence="10">
    <location>
        <begin position="221"/>
        <end position="239"/>
    </location>
</feature>
<feature type="domain" description="Signal transduction histidine kinase subgroup 3 dimerisation and phosphoacceptor" evidence="11">
    <location>
        <begin position="359"/>
        <end position="423"/>
    </location>
</feature>
<evidence type="ECO:0000256" key="3">
    <source>
        <dbReference type="ARBA" id="ARBA00022553"/>
    </source>
</evidence>